<sequence>MAIARALALLPGVILFDEPTSALAPELVGELLAVIKNPAGGGTTLVIVTHGIGFAREIADRVVFMDGGRIVEQGPPAEVLDRPNRGRTRDFLSKVL</sequence>
<keyword evidence="4" id="KW-1003">Cell membrane</keyword>
<dbReference type="InterPro" id="IPR050086">
    <property type="entry name" value="MetN_ABC_transporter-like"/>
</dbReference>
<dbReference type="SUPFAM" id="SSF52540">
    <property type="entry name" value="P-loop containing nucleoside triphosphate hydrolases"/>
    <property type="match status" value="1"/>
</dbReference>
<dbReference type="Gene3D" id="3.40.50.300">
    <property type="entry name" value="P-loop containing nucleotide triphosphate hydrolases"/>
    <property type="match status" value="1"/>
</dbReference>
<proteinExistence type="inferred from homology"/>
<keyword evidence="7" id="KW-1185">Reference proteome</keyword>
<reference evidence="6" key="2">
    <citation type="submission" date="2020-09" db="EMBL/GenBank/DDBJ databases">
        <authorList>
            <person name="Sun Q."/>
            <person name="Zhou Y."/>
        </authorList>
    </citation>
    <scope>NUCLEOTIDE SEQUENCE</scope>
    <source>
        <strain evidence="6">CGMCC 4.7201</strain>
    </source>
</reference>
<gene>
    <name evidence="6" type="ORF">GCM10012280_64480</name>
</gene>
<dbReference type="PANTHER" id="PTHR43166:SF9">
    <property type="entry name" value="GLUTAMATE_ASPARTATE IMPORT ATP-BINDING PROTEIN GLTL"/>
    <property type="match status" value="1"/>
</dbReference>
<keyword evidence="3" id="KW-0813">Transport</keyword>
<comment type="subcellular location">
    <subcellularLocation>
        <location evidence="1">Cell membrane</location>
        <topology evidence="1">Peripheral membrane protein</topology>
    </subcellularLocation>
</comment>
<dbReference type="InterPro" id="IPR027417">
    <property type="entry name" value="P-loop_NTPase"/>
</dbReference>
<reference evidence="6" key="1">
    <citation type="journal article" date="2014" name="Int. J. Syst. Evol. Microbiol.">
        <title>Complete genome sequence of Corynebacterium casei LMG S-19264T (=DSM 44701T), isolated from a smear-ripened cheese.</title>
        <authorList>
            <consortium name="US DOE Joint Genome Institute (JGI-PGF)"/>
            <person name="Walter F."/>
            <person name="Albersmeier A."/>
            <person name="Kalinowski J."/>
            <person name="Ruckert C."/>
        </authorList>
    </citation>
    <scope>NUCLEOTIDE SEQUENCE</scope>
    <source>
        <strain evidence="6">CGMCC 4.7201</strain>
    </source>
</reference>
<evidence type="ECO:0000256" key="5">
    <source>
        <dbReference type="ARBA" id="ARBA00023136"/>
    </source>
</evidence>
<dbReference type="AlphaFoldDB" id="A0A917ZXI5"/>
<dbReference type="GO" id="GO:0005886">
    <property type="term" value="C:plasma membrane"/>
    <property type="evidence" value="ECO:0007669"/>
    <property type="project" value="UniProtKB-SubCell"/>
</dbReference>
<comment type="caution">
    <text evidence="6">The sequence shown here is derived from an EMBL/GenBank/DDBJ whole genome shotgun (WGS) entry which is preliminary data.</text>
</comment>
<dbReference type="PANTHER" id="PTHR43166">
    <property type="entry name" value="AMINO ACID IMPORT ATP-BINDING PROTEIN"/>
    <property type="match status" value="1"/>
</dbReference>
<dbReference type="Proteomes" id="UP000641932">
    <property type="component" value="Unassembled WGS sequence"/>
</dbReference>
<accession>A0A917ZXI5</accession>
<keyword evidence="5" id="KW-0472">Membrane</keyword>
<name>A0A917ZXI5_9ACTN</name>
<dbReference type="EMBL" id="BMMS01000042">
    <property type="protein sequence ID" value="GGO99008.1"/>
    <property type="molecule type" value="Genomic_DNA"/>
</dbReference>
<organism evidence="6 7">
    <name type="scientific">Wenjunlia tyrosinilytica</name>
    <dbReference type="NCBI Taxonomy" id="1544741"/>
    <lineage>
        <taxon>Bacteria</taxon>
        <taxon>Bacillati</taxon>
        <taxon>Actinomycetota</taxon>
        <taxon>Actinomycetes</taxon>
        <taxon>Kitasatosporales</taxon>
        <taxon>Streptomycetaceae</taxon>
        <taxon>Wenjunlia</taxon>
    </lineage>
</organism>
<evidence type="ECO:0000256" key="3">
    <source>
        <dbReference type="ARBA" id="ARBA00022448"/>
    </source>
</evidence>
<evidence type="ECO:0000256" key="1">
    <source>
        <dbReference type="ARBA" id="ARBA00004202"/>
    </source>
</evidence>
<protein>
    <submittedName>
        <fullName evidence="6">Uncharacterized protein</fullName>
    </submittedName>
</protein>
<evidence type="ECO:0000256" key="4">
    <source>
        <dbReference type="ARBA" id="ARBA00022475"/>
    </source>
</evidence>
<comment type="similarity">
    <text evidence="2">Belongs to the ABC transporter superfamily.</text>
</comment>
<evidence type="ECO:0000256" key="2">
    <source>
        <dbReference type="ARBA" id="ARBA00005417"/>
    </source>
</evidence>
<evidence type="ECO:0000313" key="7">
    <source>
        <dbReference type="Proteomes" id="UP000641932"/>
    </source>
</evidence>
<evidence type="ECO:0000313" key="6">
    <source>
        <dbReference type="EMBL" id="GGO99008.1"/>
    </source>
</evidence>